<protein>
    <submittedName>
        <fullName evidence="1">Uncharacterized protein</fullName>
    </submittedName>
</protein>
<dbReference type="Proteomes" id="UP001185012">
    <property type="component" value="Unassembled WGS sequence"/>
</dbReference>
<keyword evidence="2" id="KW-1185">Reference proteome</keyword>
<accession>A0ABU1IJQ7</accession>
<reference evidence="1 2" key="1">
    <citation type="submission" date="2023-07" db="EMBL/GenBank/DDBJ databases">
        <title>Genomic Encyclopedia of Type Strains, Phase IV (KMG-IV): sequencing the most valuable type-strain genomes for metagenomic binning, comparative biology and taxonomic classification.</title>
        <authorList>
            <person name="Goeker M."/>
        </authorList>
    </citation>
    <scope>NUCLEOTIDE SEQUENCE [LARGE SCALE GENOMIC DNA]</scope>
    <source>
        <strain evidence="1 2">DSM 45903</strain>
    </source>
</reference>
<sequence>MYEFHTYEAYLDRYRTFWSEEGDGRPSLMEESEFNRCMKLLQESYDNYRGLLMSGQEEEAAGFYGRVIHALENQLAIADGTDNFLPPGSMIES</sequence>
<comment type="caution">
    <text evidence="1">The sequence shown here is derived from an EMBL/GenBank/DDBJ whole genome shotgun (WGS) entry which is preliminary data.</text>
</comment>
<name>A0ABU1IJQ7_9BACL</name>
<organism evidence="1 2">
    <name type="scientific">Desmospora profundinema</name>
    <dbReference type="NCBI Taxonomy" id="1571184"/>
    <lineage>
        <taxon>Bacteria</taxon>
        <taxon>Bacillati</taxon>
        <taxon>Bacillota</taxon>
        <taxon>Bacilli</taxon>
        <taxon>Bacillales</taxon>
        <taxon>Thermoactinomycetaceae</taxon>
        <taxon>Desmospora</taxon>
    </lineage>
</organism>
<dbReference type="RefSeq" id="WP_309863116.1">
    <property type="nucleotide sequence ID" value="NZ_JAVDQG010000002.1"/>
</dbReference>
<evidence type="ECO:0000313" key="1">
    <source>
        <dbReference type="EMBL" id="MDR6225016.1"/>
    </source>
</evidence>
<gene>
    <name evidence="1" type="ORF">JOE21_001007</name>
</gene>
<proteinExistence type="predicted"/>
<evidence type="ECO:0000313" key="2">
    <source>
        <dbReference type="Proteomes" id="UP001185012"/>
    </source>
</evidence>
<dbReference type="EMBL" id="JAVDQG010000002">
    <property type="protein sequence ID" value="MDR6225016.1"/>
    <property type="molecule type" value="Genomic_DNA"/>
</dbReference>